<name>A0A6J7CCW7_9ZZZZ</name>
<gene>
    <name evidence="2" type="ORF">UFOPK2822_01163</name>
    <name evidence="3" type="ORF">UFOPK3346_00018</name>
</gene>
<evidence type="ECO:0000313" key="3">
    <source>
        <dbReference type="EMBL" id="CAB4855015.1"/>
    </source>
</evidence>
<dbReference type="InterPro" id="IPR016181">
    <property type="entry name" value="Acyl_CoA_acyltransferase"/>
</dbReference>
<dbReference type="GO" id="GO:0016747">
    <property type="term" value="F:acyltransferase activity, transferring groups other than amino-acyl groups"/>
    <property type="evidence" value="ECO:0007669"/>
    <property type="project" value="InterPro"/>
</dbReference>
<protein>
    <submittedName>
        <fullName evidence="3">Unannotated protein</fullName>
    </submittedName>
</protein>
<dbReference type="PROSITE" id="PS51186">
    <property type="entry name" value="GNAT"/>
    <property type="match status" value="1"/>
</dbReference>
<dbReference type="Pfam" id="PF00583">
    <property type="entry name" value="Acetyltransf_1"/>
    <property type="match status" value="1"/>
</dbReference>
<dbReference type="Gene3D" id="3.40.630.30">
    <property type="match status" value="1"/>
</dbReference>
<dbReference type="InterPro" id="IPR000182">
    <property type="entry name" value="GNAT_dom"/>
</dbReference>
<dbReference type="AlphaFoldDB" id="A0A6J7CCW7"/>
<proteinExistence type="predicted"/>
<dbReference type="PANTHER" id="PTHR41700">
    <property type="entry name" value="GCN5-RELATED N-ACETYLTRANSFERASE"/>
    <property type="match status" value="1"/>
</dbReference>
<evidence type="ECO:0000313" key="2">
    <source>
        <dbReference type="EMBL" id="CAB4756380.1"/>
    </source>
</evidence>
<sequence>MFYAGVMVSIRILAGIAEQDLARGIFDQVWPSSDGTQITANLLQAMVHNGTYVAGAFINGEIVAAAFAFPGLGEDKHLHLHSHMAAVKEEFRNQDIGSALKKHQKLWALENGYDEIRWTFDPLVRRNARLNLGKLGVRVYNYFPDFYGELDDALNAGDPTDRVIAQWELTKDWQPEFNGEGIETALAIVDGKPISRQCDAEKVLCYLPEDIVQLRAQDSELALQWRLALRHELQSRLDAGWQITGFTHDGAYIVSKRVV</sequence>
<dbReference type="EMBL" id="CAFBLE010000001">
    <property type="protein sequence ID" value="CAB4855015.1"/>
    <property type="molecule type" value="Genomic_DNA"/>
</dbReference>
<feature type="domain" description="N-acetyltransferase" evidence="1">
    <location>
        <begin position="8"/>
        <end position="157"/>
    </location>
</feature>
<organism evidence="3">
    <name type="scientific">freshwater metagenome</name>
    <dbReference type="NCBI Taxonomy" id="449393"/>
    <lineage>
        <taxon>unclassified sequences</taxon>
        <taxon>metagenomes</taxon>
        <taxon>ecological metagenomes</taxon>
    </lineage>
</organism>
<reference evidence="3" key="1">
    <citation type="submission" date="2020-05" db="EMBL/GenBank/DDBJ databases">
        <authorList>
            <person name="Chiriac C."/>
            <person name="Salcher M."/>
            <person name="Ghai R."/>
            <person name="Kavagutti S V."/>
        </authorList>
    </citation>
    <scope>NUCLEOTIDE SEQUENCE</scope>
</reference>
<evidence type="ECO:0000259" key="1">
    <source>
        <dbReference type="PROSITE" id="PS51186"/>
    </source>
</evidence>
<accession>A0A6J7CCW7</accession>
<dbReference type="EMBL" id="CAEZZC010000017">
    <property type="protein sequence ID" value="CAB4756380.1"/>
    <property type="molecule type" value="Genomic_DNA"/>
</dbReference>
<dbReference type="SUPFAM" id="SSF55729">
    <property type="entry name" value="Acyl-CoA N-acyltransferases (Nat)"/>
    <property type="match status" value="1"/>
</dbReference>
<dbReference type="CDD" id="cd04301">
    <property type="entry name" value="NAT_SF"/>
    <property type="match status" value="1"/>
</dbReference>
<dbReference type="InterPro" id="IPR038764">
    <property type="entry name" value="GNAT_N_AcTrfase_prd"/>
</dbReference>
<dbReference type="PANTHER" id="PTHR41700:SF1">
    <property type="entry name" value="N-ACETYLTRANSFERASE DOMAIN-CONTAINING PROTEIN"/>
    <property type="match status" value="1"/>
</dbReference>